<gene>
    <name evidence="1" type="ORF">TSYNT_5303</name>
</gene>
<evidence type="ECO:0000313" key="1">
    <source>
        <dbReference type="EMBL" id="GAQ24474.1"/>
    </source>
</evidence>
<protein>
    <submittedName>
        <fullName evidence="1">Uncharacterized protein</fullName>
    </submittedName>
</protein>
<dbReference type="STRING" id="224999.GCA_001485475_00456"/>
<dbReference type="EMBL" id="DF976999">
    <property type="protein sequence ID" value="GAQ24474.1"/>
    <property type="molecule type" value="Genomic_DNA"/>
</dbReference>
<evidence type="ECO:0000313" key="2">
    <source>
        <dbReference type="Proteomes" id="UP000062160"/>
    </source>
</evidence>
<keyword evidence="2" id="KW-1185">Reference proteome</keyword>
<dbReference type="Proteomes" id="UP000062160">
    <property type="component" value="Unassembled WGS sequence"/>
</dbReference>
<reference evidence="1" key="1">
    <citation type="journal article" date="2016" name="Genome Announc.">
        <title>Draft Genome Sequence of the Syntrophic Lactate-Degrading Bacterium Tepidanaerobacter syntrophicus JLT.</title>
        <authorList>
            <person name="Matsuura N."/>
            <person name="Ohashi A."/>
            <person name="Tourlousse D.M."/>
            <person name="Sekiguchi Y."/>
        </authorList>
    </citation>
    <scope>NUCLEOTIDE SEQUENCE [LARGE SCALE GENOMIC DNA]</scope>
    <source>
        <strain evidence="1">JL</strain>
    </source>
</reference>
<accession>A0A0U9HCW8</accession>
<organism evidence="1">
    <name type="scientific">Tepidanaerobacter syntrophicus</name>
    <dbReference type="NCBI Taxonomy" id="224999"/>
    <lineage>
        <taxon>Bacteria</taxon>
        <taxon>Bacillati</taxon>
        <taxon>Bacillota</taxon>
        <taxon>Clostridia</taxon>
        <taxon>Thermosediminibacterales</taxon>
        <taxon>Tepidanaerobacteraceae</taxon>
        <taxon>Tepidanaerobacter</taxon>
    </lineage>
</organism>
<dbReference type="RefSeq" id="WP_174221065.1">
    <property type="nucleotide sequence ID" value="NZ_BSDN01000001.1"/>
</dbReference>
<name>A0A0U9HCW8_9FIRM</name>
<dbReference type="AlphaFoldDB" id="A0A0U9HCW8"/>
<proteinExistence type="predicted"/>
<sequence length="57" mass="6675">MSPEQTIIIANMCKDYQEGNTFKYPPEYIMQYKSCKSCSNWKVGKCERAYNILKAID</sequence>